<comment type="similarity">
    <text evidence="1">Belongs to the sigma-70 factor family. ECF subfamily.</text>
</comment>
<dbReference type="Pfam" id="PF04542">
    <property type="entry name" value="Sigma70_r2"/>
    <property type="match status" value="1"/>
</dbReference>
<dbReference type="InterPro" id="IPR014284">
    <property type="entry name" value="RNA_pol_sigma-70_dom"/>
</dbReference>
<dbReference type="PANTHER" id="PTHR43133">
    <property type="entry name" value="RNA POLYMERASE ECF-TYPE SIGMA FACTO"/>
    <property type="match status" value="1"/>
</dbReference>
<dbReference type="Pfam" id="PF08281">
    <property type="entry name" value="Sigma70_r4_2"/>
    <property type="match status" value="1"/>
</dbReference>
<reference evidence="8" key="1">
    <citation type="submission" date="2020-05" db="EMBL/GenBank/DDBJ databases">
        <authorList>
            <person name="Chiriac C."/>
            <person name="Salcher M."/>
            <person name="Ghai R."/>
            <person name="Kavagutti S V."/>
        </authorList>
    </citation>
    <scope>NUCLEOTIDE SEQUENCE</scope>
</reference>
<dbReference type="GO" id="GO:0003677">
    <property type="term" value="F:DNA binding"/>
    <property type="evidence" value="ECO:0007669"/>
    <property type="project" value="UniProtKB-KW"/>
</dbReference>
<dbReference type="EMBL" id="CAEZSR010000180">
    <property type="protein sequence ID" value="CAB4585030.1"/>
    <property type="molecule type" value="Genomic_DNA"/>
</dbReference>
<protein>
    <submittedName>
        <fullName evidence="8">Unannotated protein</fullName>
    </submittedName>
</protein>
<keyword evidence="4" id="KW-0238">DNA-binding</keyword>
<evidence type="ECO:0000259" key="6">
    <source>
        <dbReference type="Pfam" id="PF04542"/>
    </source>
</evidence>
<dbReference type="NCBIfam" id="TIGR02937">
    <property type="entry name" value="sigma70-ECF"/>
    <property type="match status" value="1"/>
</dbReference>
<evidence type="ECO:0000313" key="8">
    <source>
        <dbReference type="EMBL" id="CAB4585030.1"/>
    </source>
</evidence>
<dbReference type="InterPro" id="IPR036388">
    <property type="entry name" value="WH-like_DNA-bd_sf"/>
</dbReference>
<evidence type="ECO:0000256" key="2">
    <source>
        <dbReference type="ARBA" id="ARBA00023015"/>
    </source>
</evidence>
<dbReference type="InterPro" id="IPR013249">
    <property type="entry name" value="RNA_pol_sigma70_r4_t2"/>
</dbReference>
<feature type="domain" description="RNA polymerase sigma factor 70 region 4 type 2" evidence="7">
    <location>
        <begin position="103"/>
        <end position="153"/>
    </location>
</feature>
<dbReference type="GO" id="GO:0016987">
    <property type="term" value="F:sigma factor activity"/>
    <property type="evidence" value="ECO:0007669"/>
    <property type="project" value="UniProtKB-KW"/>
</dbReference>
<dbReference type="SUPFAM" id="SSF88946">
    <property type="entry name" value="Sigma2 domain of RNA polymerase sigma factors"/>
    <property type="match status" value="1"/>
</dbReference>
<dbReference type="Gene3D" id="1.10.10.10">
    <property type="entry name" value="Winged helix-like DNA-binding domain superfamily/Winged helix DNA-binding domain"/>
    <property type="match status" value="1"/>
</dbReference>
<evidence type="ECO:0000256" key="5">
    <source>
        <dbReference type="ARBA" id="ARBA00023163"/>
    </source>
</evidence>
<dbReference type="SUPFAM" id="SSF88659">
    <property type="entry name" value="Sigma3 and sigma4 domains of RNA polymerase sigma factors"/>
    <property type="match status" value="1"/>
</dbReference>
<dbReference type="GO" id="GO:0006352">
    <property type="term" value="P:DNA-templated transcription initiation"/>
    <property type="evidence" value="ECO:0007669"/>
    <property type="project" value="InterPro"/>
</dbReference>
<evidence type="ECO:0000256" key="1">
    <source>
        <dbReference type="ARBA" id="ARBA00010641"/>
    </source>
</evidence>
<dbReference type="InterPro" id="IPR007627">
    <property type="entry name" value="RNA_pol_sigma70_r2"/>
</dbReference>
<proteinExistence type="inferred from homology"/>
<keyword evidence="3" id="KW-0731">Sigma factor</keyword>
<accession>A0A6J6F8I2</accession>
<dbReference type="CDD" id="cd06171">
    <property type="entry name" value="Sigma70_r4"/>
    <property type="match status" value="1"/>
</dbReference>
<name>A0A6J6F8I2_9ZZZZ</name>
<evidence type="ECO:0000256" key="3">
    <source>
        <dbReference type="ARBA" id="ARBA00023082"/>
    </source>
</evidence>
<dbReference type="PANTHER" id="PTHR43133:SF50">
    <property type="entry name" value="ECF RNA POLYMERASE SIGMA FACTOR SIGM"/>
    <property type="match status" value="1"/>
</dbReference>
<dbReference type="InterPro" id="IPR013324">
    <property type="entry name" value="RNA_pol_sigma_r3/r4-like"/>
</dbReference>
<dbReference type="InterPro" id="IPR013325">
    <property type="entry name" value="RNA_pol_sigma_r2"/>
</dbReference>
<sequence length="158" mass="17642">MSIDPLIGARPAGGDELAELYRRHARRLAGLAAAVTLDRSVADEVVHDAFAGLAPRLADVRDPVAYLQRSVVHLGIRVVRRRERARAVPRRPIEHSSIPEVDELWALVCTLPAQQRAVVVLRFWEDLTQDRIAEVLDVPVGTVKSTLHRALRTIEEQL</sequence>
<feature type="domain" description="RNA polymerase sigma-70 region 2" evidence="6">
    <location>
        <begin position="20"/>
        <end position="84"/>
    </location>
</feature>
<dbReference type="Gene3D" id="1.10.1740.10">
    <property type="match status" value="1"/>
</dbReference>
<gene>
    <name evidence="8" type="ORF">UFOPK1493_03344</name>
</gene>
<dbReference type="AlphaFoldDB" id="A0A6J6F8I2"/>
<evidence type="ECO:0000259" key="7">
    <source>
        <dbReference type="Pfam" id="PF08281"/>
    </source>
</evidence>
<evidence type="ECO:0000256" key="4">
    <source>
        <dbReference type="ARBA" id="ARBA00023125"/>
    </source>
</evidence>
<keyword evidence="2" id="KW-0805">Transcription regulation</keyword>
<organism evidence="8">
    <name type="scientific">freshwater metagenome</name>
    <dbReference type="NCBI Taxonomy" id="449393"/>
    <lineage>
        <taxon>unclassified sequences</taxon>
        <taxon>metagenomes</taxon>
        <taxon>ecological metagenomes</taxon>
    </lineage>
</organism>
<keyword evidence="5" id="KW-0804">Transcription</keyword>
<dbReference type="InterPro" id="IPR039425">
    <property type="entry name" value="RNA_pol_sigma-70-like"/>
</dbReference>